<dbReference type="RefSeq" id="WP_255852449.1">
    <property type="nucleotide sequence ID" value="NZ_CP073347.1"/>
</dbReference>
<proteinExistence type="predicted"/>
<evidence type="ECO:0000313" key="4">
    <source>
        <dbReference type="Proteomes" id="UP001058461"/>
    </source>
</evidence>
<feature type="domain" description="DUF1468" evidence="2">
    <location>
        <begin position="24"/>
        <end position="163"/>
    </location>
</feature>
<dbReference type="EMBL" id="CP073347">
    <property type="protein sequence ID" value="UTW10411.1"/>
    <property type="molecule type" value="Genomic_DNA"/>
</dbReference>
<dbReference type="Proteomes" id="UP001058461">
    <property type="component" value="Chromosome"/>
</dbReference>
<protein>
    <submittedName>
        <fullName evidence="3">Tripartite tricarboxylate transporter TctB family protein</fullName>
    </submittedName>
</protein>
<dbReference type="Pfam" id="PF07331">
    <property type="entry name" value="TctB"/>
    <property type="match status" value="1"/>
</dbReference>
<keyword evidence="1" id="KW-1133">Transmembrane helix</keyword>
<feature type="transmembrane region" description="Helical" evidence="1">
    <location>
        <begin position="137"/>
        <end position="158"/>
    </location>
</feature>
<evidence type="ECO:0000313" key="3">
    <source>
        <dbReference type="EMBL" id="UTW10411.1"/>
    </source>
</evidence>
<keyword evidence="1" id="KW-0472">Membrane</keyword>
<keyword evidence="4" id="KW-1185">Reference proteome</keyword>
<keyword evidence="1" id="KW-0812">Transmembrane</keyword>
<feature type="transmembrane region" description="Helical" evidence="1">
    <location>
        <begin position="57"/>
        <end position="77"/>
    </location>
</feature>
<dbReference type="InterPro" id="IPR009936">
    <property type="entry name" value="DUF1468"/>
</dbReference>
<feature type="transmembrane region" description="Helical" evidence="1">
    <location>
        <begin position="21"/>
        <end position="45"/>
    </location>
</feature>
<evidence type="ECO:0000256" key="1">
    <source>
        <dbReference type="SAM" id="Phobius"/>
    </source>
</evidence>
<evidence type="ECO:0000259" key="2">
    <source>
        <dbReference type="Pfam" id="PF07331"/>
    </source>
</evidence>
<organism evidence="3 4">
    <name type="scientific">Marinobacterium rhizophilum</name>
    <dbReference type="NCBI Taxonomy" id="420402"/>
    <lineage>
        <taxon>Bacteria</taxon>
        <taxon>Pseudomonadati</taxon>
        <taxon>Pseudomonadota</taxon>
        <taxon>Gammaproteobacteria</taxon>
        <taxon>Oceanospirillales</taxon>
        <taxon>Oceanospirillaceae</taxon>
        <taxon>Marinobacterium</taxon>
    </lineage>
</organism>
<reference evidence="3" key="1">
    <citation type="submission" date="2021-04" db="EMBL/GenBank/DDBJ databases">
        <title>Oceanospirillales bacteria with DddD are important DMSP degraders in coastal seawater.</title>
        <authorList>
            <person name="Liu J."/>
        </authorList>
    </citation>
    <scope>NUCLEOTIDE SEQUENCE</scope>
    <source>
        <strain evidence="3">D13-1</strain>
    </source>
</reference>
<name>A0ABY5HDK6_9GAMM</name>
<sequence length="172" mass="18779">MSAPQETRRPGFHIHSCWLELGIPLVTIALASFALFTASSFPASLLKTDVGPARFPLVYALLLIALCLGLVTLTVRAKRASSAAKIPLRDFRTEIKSAVGIGVSVANFLLIPLVGFLIANSLYMTCLIWLLGYRHRIMTPLVAMAITGLIYAVFYFGLNVPLPEGELLERSF</sequence>
<accession>A0ABY5HDK6</accession>
<gene>
    <name evidence="3" type="ORF">KDW95_14010</name>
</gene>
<feature type="transmembrane region" description="Helical" evidence="1">
    <location>
        <begin position="98"/>
        <end position="131"/>
    </location>
</feature>